<dbReference type="AlphaFoldDB" id="A0A2V1P8H3"/>
<comment type="caution">
    <text evidence="3">The sequence shown here is derived from an EMBL/GenBank/DDBJ whole genome shotgun (WGS) entry which is preliminary data.</text>
</comment>
<dbReference type="Gene3D" id="3.40.140.80">
    <property type="match status" value="1"/>
</dbReference>
<evidence type="ECO:0000313" key="4">
    <source>
        <dbReference type="Proteomes" id="UP000245293"/>
    </source>
</evidence>
<gene>
    <name evidence="3" type="ORF">DFK10_02165</name>
</gene>
<evidence type="ECO:0000259" key="2">
    <source>
        <dbReference type="Pfam" id="PF17930"/>
    </source>
</evidence>
<proteinExistence type="predicted"/>
<dbReference type="InterPro" id="IPR041255">
    <property type="entry name" value="LpxI_N"/>
</dbReference>
<dbReference type="EMBL" id="QETF01000002">
    <property type="protein sequence ID" value="PWG18090.1"/>
    <property type="molecule type" value="Genomic_DNA"/>
</dbReference>
<dbReference type="InterPro" id="IPR053174">
    <property type="entry name" value="LpxI"/>
</dbReference>
<dbReference type="Pfam" id="PF06230">
    <property type="entry name" value="LpxI_C"/>
    <property type="match status" value="1"/>
</dbReference>
<feature type="domain" description="LpxI C-terminal" evidence="1">
    <location>
        <begin position="135"/>
        <end position="259"/>
    </location>
</feature>
<name>A0A2V1P8H3_9RHOB</name>
<dbReference type="Proteomes" id="UP000245293">
    <property type="component" value="Unassembled WGS sequence"/>
</dbReference>
<dbReference type="OrthoDB" id="9789836at2"/>
<dbReference type="InterPro" id="IPR010415">
    <property type="entry name" value="LpxI_C"/>
</dbReference>
<dbReference type="Pfam" id="PF17930">
    <property type="entry name" value="LpxI_N"/>
    <property type="match status" value="1"/>
</dbReference>
<protein>
    <submittedName>
        <fullName evidence="3">DUF1009 domain-containing protein</fullName>
    </submittedName>
</protein>
<keyword evidence="4" id="KW-1185">Reference proteome</keyword>
<dbReference type="PANTHER" id="PTHR39962">
    <property type="entry name" value="BLL4848 PROTEIN"/>
    <property type="match status" value="1"/>
</dbReference>
<organism evidence="3 4">
    <name type="scientific">Salibaculum griseiflavum</name>
    <dbReference type="NCBI Taxonomy" id="1914409"/>
    <lineage>
        <taxon>Bacteria</taxon>
        <taxon>Pseudomonadati</taxon>
        <taxon>Pseudomonadota</taxon>
        <taxon>Alphaproteobacteria</taxon>
        <taxon>Rhodobacterales</taxon>
        <taxon>Roseobacteraceae</taxon>
        <taxon>Salibaculum</taxon>
    </lineage>
</organism>
<reference evidence="4" key="1">
    <citation type="submission" date="2018-05" db="EMBL/GenBank/DDBJ databases">
        <authorList>
            <person name="Du Z."/>
            <person name="Wang X."/>
        </authorList>
    </citation>
    <scope>NUCLEOTIDE SEQUENCE [LARGE SCALE GENOMIC DNA]</scope>
    <source>
        <strain evidence="4">WDS4C29</strain>
    </source>
</reference>
<evidence type="ECO:0000259" key="1">
    <source>
        <dbReference type="Pfam" id="PF06230"/>
    </source>
</evidence>
<evidence type="ECO:0000313" key="3">
    <source>
        <dbReference type="EMBL" id="PWG18090.1"/>
    </source>
</evidence>
<dbReference type="PANTHER" id="PTHR39962:SF1">
    <property type="entry name" value="LPXI FAMILY PROTEIN"/>
    <property type="match status" value="1"/>
</dbReference>
<dbReference type="Gene3D" id="3.40.50.20">
    <property type="match status" value="1"/>
</dbReference>
<dbReference type="InterPro" id="IPR043167">
    <property type="entry name" value="LpxI_C_sf"/>
</dbReference>
<feature type="domain" description="LpxI N-terminal" evidence="2">
    <location>
        <begin position="2"/>
        <end position="128"/>
    </location>
</feature>
<accession>A0A2V1P8H3</accession>
<sequence length="262" mass="26968">MLALIAGQGGLPPHLARVLAERGEVPLVCEIEQFPSAIAGDFPRLTFRLETLGQALATMVDMGVTQVCMAGAMRRPEIDPALIDPLTAPLVPRLVAAMALGDDGTLREFISLFEEHGLSVIGAHQIDPTLVPPVGVLCGTVPEEAEADIAAAREALARMGAADLGQAVIVRGGRVVAQEDDSGTAALVAGLGGASGGLLYKAPKPGQELRADMPLIGLETARQAVQAGLSGIVIQAGGVMVLDREATISALDAAGLFLWVHP</sequence>
<dbReference type="RefSeq" id="WP_109386136.1">
    <property type="nucleotide sequence ID" value="NZ_QETF01000002.1"/>
</dbReference>